<dbReference type="AlphaFoldDB" id="A0A2G8K7X4"/>
<dbReference type="PROSITE" id="PS50068">
    <property type="entry name" value="LDLRA_2"/>
    <property type="match status" value="2"/>
</dbReference>
<comment type="subcellular location">
    <subcellularLocation>
        <location evidence="2">Endomembrane system</location>
    </subcellularLocation>
    <subcellularLocation>
        <location evidence="1">Membrane</location>
        <topology evidence="1">Single-pass membrane protein</topology>
    </subcellularLocation>
</comment>
<dbReference type="SMART" id="SM00192">
    <property type="entry name" value="LDLa"/>
    <property type="match status" value="2"/>
</dbReference>
<proteinExistence type="predicted"/>
<feature type="chain" id="PRO_5013573867" evidence="9">
    <location>
        <begin position="21"/>
        <end position="155"/>
    </location>
</feature>
<dbReference type="InterPro" id="IPR023415">
    <property type="entry name" value="LDLR_class-A_CS"/>
</dbReference>
<dbReference type="EMBL" id="MRZV01000802">
    <property type="protein sequence ID" value="PIK44072.1"/>
    <property type="molecule type" value="Genomic_DNA"/>
</dbReference>
<organism evidence="10 11">
    <name type="scientific">Stichopus japonicus</name>
    <name type="common">Sea cucumber</name>
    <dbReference type="NCBI Taxonomy" id="307972"/>
    <lineage>
        <taxon>Eukaryota</taxon>
        <taxon>Metazoa</taxon>
        <taxon>Echinodermata</taxon>
        <taxon>Eleutherozoa</taxon>
        <taxon>Echinozoa</taxon>
        <taxon>Holothuroidea</taxon>
        <taxon>Aspidochirotacea</taxon>
        <taxon>Aspidochirotida</taxon>
        <taxon>Stichopodidae</taxon>
        <taxon>Apostichopus</taxon>
    </lineage>
</organism>
<dbReference type="PROSITE" id="PS01209">
    <property type="entry name" value="LDLRA_1"/>
    <property type="match status" value="2"/>
</dbReference>
<evidence type="ECO:0000256" key="3">
    <source>
        <dbReference type="ARBA" id="ARBA00022692"/>
    </source>
</evidence>
<feature type="disulfide bond" evidence="8">
    <location>
        <begin position="101"/>
        <end position="119"/>
    </location>
</feature>
<evidence type="ECO:0000256" key="6">
    <source>
        <dbReference type="ARBA" id="ARBA00023136"/>
    </source>
</evidence>
<reference evidence="10 11" key="1">
    <citation type="journal article" date="2017" name="PLoS Biol.">
        <title>The sea cucumber genome provides insights into morphological evolution and visceral regeneration.</title>
        <authorList>
            <person name="Zhang X."/>
            <person name="Sun L."/>
            <person name="Yuan J."/>
            <person name="Sun Y."/>
            <person name="Gao Y."/>
            <person name="Zhang L."/>
            <person name="Li S."/>
            <person name="Dai H."/>
            <person name="Hamel J.F."/>
            <person name="Liu C."/>
            <person name="Yu Y."/>
            <person name="Liu S."/>
            <person name="Lin W."/>
            <person name="Guo K."/>
            <person name="Jin S."/>
            <person name="Xu P."/>
            <person name="Storey K.B."/>
            <person name="Huan P."/>
            <person name="Zhang T."/>
            <person name="Zhou Y."/>
            <person name="Zhang J."/>
            <person name="Lin C."/>
            <person name="Li X."/>
            <person name="Xing L."/>
            <person name="Huo D."/>
            <person name="Sun M."/>
            <person name="Wang L."/>
            <person name="Mercier A."/>
            <person name="Li F."/>
            <person name="Yang H."/>
            <person name="Xiang J."/>
        </authorList>
    </citation>
    <scope>NUCLEOTIDE SEQUENCE [LARGE SCALE GENOMIC DNA]</scope>
    <source>
        <strain evidence="10">Shaxun</strain>
        <tissue evidence="10">Muscle</tissue>
    </source>
</reference>
<protein>
    <submittedName>
        <fullName evidence="10">Putative sortilin-related receptor-like</fullName>
    </submittedName>
</protein>
<dbReference type="InterPro" id="IPR002172">
    <property type="entry name" value="LDrepeatLR_classA_rpt"/>
</dbReference>
<comment type="caution">
    <text evidence="10">The sequence shown here is derived from an EMBL/GenBank/DDBJ whole genome shotgun (WGS) entry which is preliminary data.</text>
</comment>
<evidence type="ECO:0000256" key="9">
    <source>
        <dbReference type="SAM" id="SignalP"/>
    </source>
</evidence>
<evidence type="ECO:0000256" key="5">
    <source>
        <dbReference type="ARBA" id="ARBA00022989"/>
    </source>
</evidence>
<keyword evidence="6" id="KW-0472">Membrane</keyword>
<comment type="caution">
    <text evidence="8">Lacks conserved residue(s) required for the propagation of feature annotation.</text>
</comment>
<dbReference type="STRING" id="307972.A0A2G8K7X4"/>
<name>A0A2G8K7X4_STIJA</name>
<evidence type="ECO:0000256" key="1">
    <source>
        <dbReference type="ARBA" id="ARBA00004167"/>
    </source>
</evidence>
<dbReference type="GO" id="GO:0016192">
    <property type="term" value="P:vesicle-mediated transport"/>
    <property type="evidence" value="ECO:0007669"/>
    <property type="project" value="UniProtKB-ARBA"/>
</dbReference>
<dbReference type="InterPro" id="IPR036055">
    <property type="entry name" value="LDL_receptor-like_sf"/>
</dbReference>
<dbReference type="PANTHER" id="PTHR24270">
    <property type="entry name" value="LOW-DENSITY LIPOPROTEIN RECEPTOR-RELATED"/>
    <property type="match status" value="1"/>
</dbReference>
<accession>A0A2G8K7X4</accession>
<evidence type="ECO:0000256" key="7">
    <source>
        <dbReference type="ARBA" id="ARBA00023157"/>
    </source>
</evidence>
<keyword evidence="5" id="KW-1133">Transmembrane helix</keyword>
<sequence>MRAVSIVTVLLLAVVSLSSAKRGVRRFYRKCSDFRESDKKFACTTNDGMCVSIAHYCDSMVDCLDGSDESPENCADEHKEYCDTGFEGKYIQSTPLEKWECDDKMCIENCRRCDGDEDCPDGSDEDPVRCADETTREALDAIEYQCQREKKHVEL</sequence>
<dbReference type="Pfam" id="PF00057">
    <property type="entry name" value="Ldl_recept_a"/>
    <property type="match status" value="2"/>
</dbReference>
<keyword evidence="10" id="KW-0675">Receptor</keyword>
<keyword evidence="7 8" id="KW-1015">Disulfide bond</keyword>
<keyword evidence="9" id="KW-0732">Signal</keyword>
<evidence type="ECO:0000313" key="11">
    <source>
        <dbReference type="Proteomes" id="UP000230750"/>
    </source>
</evidence>
<dbReference type="OrthoDB" id="10017719at2759"/>
<dbReference type="InterPro" id="IPR050685">
    <property type="entry name" value="LDLR"/>
</dbReference>
<dbReference type="GO" id="GO:0005886">
    <property type="term" value="C:plasma membrane"/>
    <property type="evidence" value="ECO:0007669"/>
    <property type="project" value="TreeGrafter"/>
</dbReference>
<evidence type="ECO:0000256" key="4">
    <source>
        <dbReference type="ARBA" id="ARBA00022737"/>
    </source>
</evidence>
<keyword evidence="4" id="KW-0677">Repeat</keyword>
<dbReference type="CDD" id="cd00112">
    <property type="entry name" value="LDLa"/>
    <property type="match status" value="1"/>
</dbReference>
<dbReference type="Gene3D" id="4.10.400.10">
    <property type="entry name" value="Low-density Lipoprotein Receptor"/>
    <property type="match status" value="2"/>
</dbReference>
<gene>
    <name evidence="10" type="ORF">BSL78_19060</name>
</gene>
<evidence type="ECO:0000313" key="10">
    <source>
        <dbReference type="EMBL" id="PIK44072.1"/>
    </source>
</evidence>
<evidence type="ECO:0000256" key="2">
    <source>
        <dbReference type="ARBA" id="ARBA00004308"/>
    </source>
</evidence>
<dbReference type="SUPFAM" id="SSF57424">
    <property type="entry name" value="LDL receptor-like module"/>
    <property type="match status" value="2"/>
</dbReference>
<evidence type="ECO:0000256" key="8">
    <source>
        <dbReference type="PROSITE-ProRule" id="PRU00124"/>
    </source>
</evidence>
<dbReference type="GO" id="GO:0012505">
    <property type="term" value="C:endomembrane system"/>
    <property type="evidence" value="ECO:0007669"/>
    <property type="project" value="UniProtKB-SubCell"/>
</dbReference>
<keyword evidence="11" id="KW-1185">Reference proteome</keyword>
<dbReference type="Proteomes" id="UP000230750">
    <property type="component" value="Unassembled WGS sequence"/>
</dbReference>
<feature type="signal peptide" evidence="9">
    <location>
        <begin position="1"/>
        <end position="20"/>
    </location>
</feature>
<keyword evidence="3" id="KW-0812">Transmembrane</keyword>
<dbReference type="PRINTS" id="PR00261">
    <property type="entry name" value="LDLRECEPTOR"/>
</dbReference>